<dbReference type="SUPFAM" id="SSF52777">
    <property type="entry name" value="CoA-dependent acyltransferases"/>
    <property type="match status" value="1"/>
</dbReference>
<proteinExistence type="predicted"/>
<dbReference type="PANTHER" id="PTHR22589">
    <property type="entry name" value="CARNITINE O-ACYLTRANSFERASE"/>
    <property type="match status" value="1"/>
</dbReference>
<dbReference type="Gene3D" id="1.10.275.20">
    <property type="entry name" value="Choline/Carnitine o-acyltransferase"/>
    <property type="match status" value="1"/>
</dbReference>
<evidence type="ECO:0000256" key="2">
    <source>
        <dbReference type="ARBA" id="ARBA00023315"/>
    </source>
</evidence>
<keyword evidence="6" id="KW-1185">Reference proteome</keyword>
<dbReference type="Pfam" id="PF00755">
    <property type="entry name" value="Carn_acyltransf"/>
    <property type="match status" value="1"/>
</dbReference>
<comment type="pathway">
    <text evidence="1">Lipid metabolism; fatty acid beta-oxidation.</text>
</comment>
<comment type="catalytic activity">
    <reaction evidence="3">
        <text>4,8-dimethylnonanoyl-CoA + (R)-carnitine = O-4,8-dimethylnonanoyl-(R)-carnitine + CoA</text>
        <dbReference type="Rhea" id="RHEA:44860"/>
        <dbReference type="ChEBI" id="CHEBI:16347"/>
        <dbReference type="ChEBI" id="CHEBI:57287"/>
        <dbReference type="ChEBI" id="CHEBI:77061"/>
        <dbReference type="ChEBI" id="CHEBI:84654"/>
    </reaction>
</comment>
<evidence type="ECO:0000259" key="4">
    <source>
        <dbReference type="Pfam" id="PF00755"/>
    </source>
</evidence>
<dbReference type="STRING" id="34720.A0A195FJW0"/>
<dbReference type="GO" id="GO:0008292">
    <property type="term" value="P:acetylcholine biosynthetic process"/>
    <property type="evidence" value="ECO:0007669"/>
    <property type="project" value="TreeGrafter"/>
</dbReference>
<dbReference type="GO" id="GO:0045202">
    <property type="term" value="C:synapse"/>
    <property type="evidence" value="ECO:0007669"/>
    <property type="project" value="GOC"/>
</dbReference>
<dbReference type="GO" id="GO:0007274">
    <property type="term" value="P:neuromuscular synaptic transmission"/>
    <property type="evidence" value="ECO:0007669"/>
    <property type="project" value="TreeGrafter"/>
</dbReference>
<dbReference type="UniPathway" id="UPA00659"/>
<evidence type="ECO:0000256" key="3">
    <source>
        <dbReference type="ARBA" id="ARBA00048999"/>
    </source>
</evidence>
<evidence type="ECO:0000256" key="1">
    <source>
        <dbReference type="ARBA" id="ARBA00005005"/>
    </source>
</evidence>
<dbReference type="InterPro" id="IPR039551">
    <property type="entry name" value="Cho/carn_acyl_trans"/>
</dbReference>
<protein>
    <submittedName>
        <fullName evidence="5">Peroxisomal carnitine O-octanoyltransferase</fullName>
    </submittedName>
</protein>
<evidence type="ECO:0000313" key="6">
    <source>
        <dbReference type="Proteomes" id="UP000078541"/>
    </source>
</evidence>
<dbReference type="InterPro" id="IPR042572">
    <property type="entry name" value="Carn_acyl_trans_N"/>
</dbReference>
<keyword evidence="5" id="KW-0808">Transferase</keyword>
<dbReference type="GO" id="GO:0004102">
    <property type="term" value="F:choline O-acetyltransferase activity"/>
    <property type="evidence" value="ECO:0007669"/>
    <property type="project" value="TreeGrafter"/>
</dbReference>
<dbReference type="GO" id="GO:0043005">
    <property type="term" value="C:neuron projection"/>
    <property type="evidence" value="ECO:0007669"/>
    <property type="project" value="TreeGrafter"/>
</dbReference>
<feature type="domain" description="Choline/carnitine acyltransferase" evidence="4">
    <location>
        <begin position="22"/>
        <end position="84"/>
    </location>
</feature>
<gene>
    <name evidence="5" type="ORF">ALC56_04856</name>
</gene>
<dbReference type="EMBL" id="KQ981522">
    <property type="protein sequence ID" value="KYN40547.1"/>
    <property type="molecule type" value="Genomic_DNA"/>
</dbReference>
<dbReference type="InterPro" id="IPR000542">
    <property type="entry name" value="Carn_acyl_trans"/>
</dbReference>
<dbReference type="PANTHER" id="PTHR22589:SF14">
    <property type="entry name" value="CHOLINE O-ACETYLTRANSFERASE"/>
    <property type="match status" value="1"/>
</dbReference>
<dbReference type="Proteomes" id="UP000078541">
    <property type="component" value="Unassembled WGS sequence"/>
</dbReference>
<dbReference type="GO" id="GO:0005737">
    <property type="term" value="C:cytoplasm"/>
    <property type="evidence" value="ECO:0007669"/>
    <property type="project" value="TreeGrafter"/>
</dbReference>
<sequence length="101" mass="11456">MLALRVLTPSEACFKEVALPSLPVPDLETTLQKYLAQVEAITPNHLEKTRSLVRAFLSGPGPKLQQRLFERRQKVTNWVSNQFYTNINSNTMAAFSNKLHT</sequence>
<organism evidence="5 6">
    <name type="scientific">Trachymyrmex septentrionalis</name>
    <dbReference type="NCBI Taxonomy" id="34720"/>
    <lineage>
        <taxon>Eukaryota</taxon>
        <taxon>Metazoa</taxon>
        <taxon>Ecdysozoa</taxon>
        <taxon>Arthropoda</taxon>
        <taxon>Hexapoda</taxon>
        <taxon>Insecta</taxon>
        <taxon>Pterygota</taxon>
        <taxon>Neoptera</taxon>
        <taxon>Endopterygota</taxon>
        <taxon>Hymenoptera</taxon>
        <taxon>Apocrita</taxon>
        <taxon>Aculeata</taxon>
        <taxon>Formicoidea</taxon>
        <taxon>Formicidae</taxon>
        <taxon>Myrmicinae</taxon>
        <taxon>Trachymyrmex</taxon>
    </lineage>
</organism>
<name>A0A195FJW0_9HYME</name>
<reference evidence="5 6" key="1">
    <citation type="submission" date="2016-03" db="EMBL/GenBank/DDBJ databases">
        <title>Trachymyrmex septentrionalis WGS genome.</title>
        <authorList>
            <person name="Nygaard S."/>
            <person name="Hu H."/>
            <person name="Boomsma J."/>
            <person name="Zhang G."/>
        </authorList>
    </citation>
    <scope>NUCLEOTIDE SEQUENCE [LARGE SCALE GENOMIC DNA]</scope>
    <source>
        <strain evidence="5">Tsep2-gDNA-1</strain>
        <tissue evidence="5">Whole body</tissue>
    </source>
</reference>
<dbReference type="GO" id="GO:0006635">
    <property type="term" value="P:fatty acid beta-oxidation"/>
    <property type="evidence" value="ECO:0007669"/>
    <property type="project" value="UniProtKB-UniPathway"/>
</dbReference>
<dbReference type="AlphaFoldDB" id="A0A195FJW0"/>
<evidence type="ECO:0000313" key="5">
    <source>
        <dbReference type="EMBL" id="KYN40547.1"/>
    </source>
</evidence>
<accession>A0A195FJW0</accession>
<keyword evidence="2" id="KW-0012">Acyltransferase</keyword>